<dbReference type="AlphaFoldDB" id="A0A9P8VB46"/>
<proteinExistence type="predicted"/>
<sequence>MVGDGIGRAPMKAPGFLLTLILTEQVWSVWPERLAGDDSLRQAETKRRQEDWAKMEIPRQKHARYVTSLRRSTRSQDL</sequence>
<evidence type="ECO:0000256" key="1">
    <source>
        <dbReference type="SAM" id="SignalP"/>
    </source>
</evidence>
<name>A0A9P8VB46_9PEZI</name>
<gene>
    <name evidence="2" type="ORF">F5X68DRAFT_208435</name>
</gene>
<protein>
    <submittedName>
        <fullName evidence="2">Uncharacterized protein</fullName>
    </submittedName>
</protein>
<accession>A0A9P8VB46</accession>
<comment type="caution">
    <text evidence="2">The sequence shown here is derived from an EMBL/GenBank/DDBJ whole genome shotgun (WGS) entry which is preliminary data.</text>
</comment>
<dbReference type="EMBL" id="JAGSXJ010000013">
    <property type="protein sequence ID" value="KAH6686170.1"/>
    <property type="molecule type" value="Genomic_DNA"/>
</dbReference>
<dbReference type="Proteomes" id="UP000770015">
    <property type="component" value="Unassembled WGS sequence"/>
</dbReference>
<feature type="chain" id="PRO_5040214138" evidence="1">
    <location>
        <begin position="29"/>
        <end position="78"/>
    </location>
</feature>
<reference evidence="2" key="1">
    <citation type="journal article" date="2021" name="Nat. Commun.">
        <title>Genetic determinants of endophytism in the Arabidopsis root mycobiome.</title>
        <authorList>
            <person name="Mesny F."/>
            <person name="Miyauchi S."/>
            <person name="Thiergart T."/>
            <person name="Pickel B."/>
            <person name="Atanasova L."/>
            <person name="Karlsson M."/>
            <person name="Huettel B."/>
            <person name="Barry K.W."/>
            <person name="Haridas S."/>
            <person name="Chen C."/>
            <person name="Bauer D."/>
            <person name="Andreopoulos W."/>
            <person name="Pangilinan J."/>
            <person name="LaButti K."/>
            <person name="Riley R."/>
            <person name="Lipzen A."/>
            <person name="Clum A."/>
            <person name="Drula E."/>
            <person name="Henrissat B."/>
            <person name="Kohler A."/>
            <person name="Grigoriev I.V."/>
            <person name="Martin F.M."/>
            <person name="Hacquard S."/>
        </authorList>
    </citation>
    <scope>NUCLEOTIDE SEQUENCE</scope>
    <source>
        <strain evidence="2">MPI-SDFR-AT-0117</strain>
    </source>
</reference>
<organism evidence="2 3">
    <name type="scientific">Plectosphaerella plurivora</name>
    <dbReference type="NCBI Taxonomy" id="936078"/>
    <lineage>
        <taxon>Eukaryota</taxon>
        <taxon>Fungi</taxon>
        <taxon>Dikarya</taxon>
        <taxon>Ascomycota</taxon>
        <taxon>Pezizomycotina</taxon>
        <taxon>Sordariomycetes</taxon>
        <taxon>Hypocreomycetidae</taxon>
        <taxon>Glomerellales</taxon>
        <taxon>Plectosphaerellaceae</taxon>
        <taxon>Plectosphaerella</taxon>
    </lineage>
</organism>
<keyword evidence="1" id="KW-0732">Signal</keyword>
<evidence type="ECO:0000313" key="2">
    <source>
        <dbReference type="EMBL" id="KAH6686170.1"/>
    </source>
</evidence>
<evidence type="ECO:0000313" key="3">
    <source>
        <dbReference type="Proteomes" id="UP000770015"/>
    </source>
</evidence>
<feature type="signal peptide" evidence="1">
    <location>
        <begin position="1"/>
        <end position="28"/>
    </location>
</feature>
<keyword evidence="3" id="KW-1185">Reference proteome</keyword>